<dbReference type="EMBL" id="CACVAQ010000065">
    <property type="protein sequence ID" value="CAA6801513.1"/>
    <property type="molecule type" value="Genomic_DNA"/>
</dbReference>
<sequence>MTTTSTIRQHVEQFETWRKENHSAEQYAKGYTDDPSYPFWNAVESDLEALFKSGTLEKLPAEEKEGLIYLIARNWDIGNIINWLTISGVEPISYLGCTESDFLHLCPIALRSKEEDAKCQFVKVLPFLTTISKTEIRPLLLDFYHNGSAYTKRMALFALQAVKYPELEDLVQKSWADEGDEFYKIACLNVLHALKCKNLATYIKEAEGYKEWDFLQENVTRIKEEANIS</sequence>
<name>A0A6S6S1C0_9BACT</name>
<gene>
    <name evidence="1" type="ORF">HELGO_WM11409</name>
</gene>
<organism evidence="1">
    <name type="scientific">uncultured Aureispira sp</name>
    <dbReference type="NCBI Taxonomy" id="1331704"/>
    <lineage>
        <taxon>Bacteria</taxon>
        <taxon>Pseudomonadati</taxon>
        <taxon>Bacteroidota</taxon>
        <taxon>Saprospiria</taxon>
        <taxon>Saprospirales</taxon>
        <taxon>Saprospiraceae</taxon>
        <taxon>Aureispira</taxon>
        <taxon>environmental samples</taxon>
    </lineage>
</organism>
<reference evidence="1" key="1">
    <citation type="submission" date="2020-01" db="EMBL/GenBank/DDBJ databases">
        <authorList>
            <person name="Meier V. D."/>
            <person name="Meier V D."/>
        </authorList>
    </citation>
    <scope>NUCLEOTIDE SEQUENCE</scope>
    <source>
        <strain evidence="1">HLG_WM_MAG_10</strain>
    </source>
</reference>
<evidence type="ECO:0008006" key="2">
    <source>
        <dbReference type="Google" id="ProtNLM"/>
    </source>
</evidence>
<accession>A0A6S6S1C0</accession>
<proteinExistence type="predicted"/>
<dbReference type="AlphaFoldDB" id="A0A6S6S1C0"/>
<protein>
    <recommendedName>
        <fullName evidence="2">HEAT repeat domain-containing protein</fullName>
    </recommendedName>
</protein>
<evidence type="ECO:0000313" key="1">
    <source>
        <dbReference type="EMBL" id="CAA6801513.1"/>
    </source>
</evidence>